<reference evidence="4" key="1">
    <citation type="journal article" date="2023" name="Mol. Phylogenet. Evol.">
        <title>Genome-scale phylogeny and comparative genomics of the fungal order Sordariales.</title>
        <authorList>
            <person name="Hensen N."/>
            <person name="Bonometti L."/>
            <person name="Westerberg I."/>
            <person name="Brannstrom I.O."/>
            <person name="Guillou S."/>
            <person name="Cros-Aarteil S."/>
            <person name="Calhoun S."/>
            <person name="Haridas S."/>
            <person name="Kuo A."/>
            <person name="Mondo S."/>
            <person name="Pangilinan J."/>
            <person name="Riley R."/>
            <person name="LaButti K."/>
            <person name="Andreopoulos B."/>
            <person name="Lipzen A."/>
            <person name="Chen C."/>
            <person name="Yan M."/>
            <person name="Daum C."/>
            <person name="Ng V."/>
            <person name="Clum A."/>
            <person name="Steindorff A."/>
            <person name="Ohm R.A."/>
            <person name="Martin F."/>
            <person name="Silar P."/>
            <person name="Natvig D.O."/>
            <person name="Lalanne C."/>
            <person name="Gautier V."/>
            <person name="Ament-Velasquez S.L."/>
            <person name="Kruys A."/>
            <person name="Hutchinson M.I."/>
            <person name="Powell A.J."/>
            <person name="Barry K."/>
            <person name="Miller A.N."/>
            <person name="Grigoriev I.V."/>
            <person name="Debuchy R."/>
            <person name="Gladieux P."/>
            <person name="Hiltunen Thoren M."/>
            <person name="Johannesson H."/>
        </authorList>
    </citation>
    <scope>NUCLEOTIDE SEQUENCE</scope>
    <source>
        <strain evidence="4">PSN293</strain>
    </source>
</reference>
<dbReference type="Pfam" id="PF04969">
    <property type="entry name" value="CS"/>
    <property type="match status" value="1"/>
</dbReference>
<evidence type="ECO:0000256" key="2">
    <source>
        <dbReference type="SAM" id="MobiDB-lite"/>
    </source>
</evidence>
<dbReference type="InterPro" id="IPR007052">
    <property type="entry name" value="CS_dom"/>
</dbReference>
<feature type="domain" description="CS" evidence="3">
    <location>
        <begin position="3"/>
        <end position="102"/>
    </location>
</feature>
<dbReference type="GO" id="GO:0051131">
    <property type="term" value="P:chaperone-mediated protein complex assembly"/>
    <property type="evidence" value="ECO:0007669"/>
    <property type="project" value="TreeGrafter"/>
</dbReference>
<feature type="region of interest" description="Disordered" evidence="2">
    <location>
        <begin position="141"/>
        <end position="205"/>
    </location>
</feature>
<dbReference type="GO" id="GO:0006457">
    <property type="term" value="P:protein folding"/>
    <property type="evidence" value="ECO:0007669"/>
    <property type="project" value="TreeGrafter"/>
</dbReference>
<dbReference type="SUPFAM" id="SSF49764">
    <property type="entry name" value="HSP20-like chaperones"/>
    <property type="match status" value="1"/>
</dbReference>
<evidence type="ECO:0000259" key="3">
    <source>
        <dbReference type="PROSITE" id="PS51203"/>
    </source>
</evidence>
<comment type="similarity">
    <text evidence="1">Belongs to the p23/wos2 family.</text>
</comment>
<keyword evidence="5" id="KW-1185">Reference proteome</keyword>
<sequence>MATVTPEVLWAQRSSKVDPEKNFIYLTIGVPDVPPSNLKLDLQPTTLTFTGHSDTLKKTYHLELEFYAEIDPAESKINHSPRDVELKLRKKELDDAYWPRLLKESKKVHFLKTDFDKWVDEDEQNEAPEEDFSNFGGMGGMPGMGGGGGDFGGIDFSKLGGGGGLPTGGDDSDESDDDMPALEGDDEEEGDKEKPAATEEKKTEA</sequence>
<dbReference type="GO" id="GO:0051087">
    <property type="term" value="F:protein-folding chaperone binding"/>
    <property type="evidence" value="ECO:0007669"/>
    <property type="project" value="TreeGrafter"/>
</dbReference>
<feature type="compositionally biased region" description="Acidic residues" evidence="2">
    <location>
        <begin position="170"/>
        <end position="190"/>
    </location>
</feature>
<comment type="caution">
    <text evidence="4">The sequence shown here is derived from an EMBL/GenBank/DDBJ whole genome shotgun (WGS) entry which is preliminary data.</text>
</comment>
<dbReference type="EMBL" id="MU858119">
    <property type="protein sequence ID" value="KAK4212870.1"/>
    <property type="molecule type" value="Genomic_DNA"/>
</dbReference>
<dbReference type="InterPro" id="IPR045250">
    <property type="entry name" value="p23-like"/>
</dbReference>
<dbReference type="CDD" id="cd06465">
    <property type="entry name" value="p23_hB-ind1_like"/>
    <property type="match status" value="1"/>
</dbReference>
<feature type="compositionally biased region" description="Basic and acidic residues" evidence="2">
    <location>
        <begin position="191"/>
        <end position="205"/>
    </location>
</feature>
<feature type="compositionally biased region" description="Gly residues" evidence="2">
    <location>
        <begin position="141"/>
        <end position="152"/>
    </location>
</feature>
<name>A0AAN6Y7Q3_9PEZI</name>
<gene>
    <name evidence="4" type="ORF">QBC37DRAFT_424151</name>
</gene>
<dbReference type="Gene3D" id="2.60.40.790">
    <property type="match status" value="1"/>
</dbReference>
<protein>
    <submittedName>
        <fullName evidence="4">HSP20-like chaperone</fullName>
    </submittedName>
</protein>
<dbReference type="GO" id="GO:0051879">
    <property type="term" value="F:Hsp90 protein binding"/>
    <property type="evidence" value="ECO:0007669"/>
    <property type="project" value="InterPro"/>
</dbReference>
<dbReference type="Proteomes" id="UP001301769">
    <property type="component" value="Unassembled WGS sequence"/>
</dbReference>
<dbReference type="GO" id="GO:0005829">
    <property type="term" value="C:cytosol"/>
    <property type="evidence" value="ECO:0007669"/>
    <property type="project" value="TreeGrafter"/>
</dbReference>
<dbReference type="FunFam" id="2.60.40.790:FF:000043">
    <property type="entry name" value="Hsp90 binding co-chaperone (Sba1)"/>
    <property type="match status" value="1"/>
</dbReference>
<reference evidence="4" key="2">
    <citation type="submission" date="2023-05" db="EMBL/GenBank/DDBJ databases">
        <authorList>
            <consortium name="Lawrence Berkeley National Laboratory"/>
            <person name="Steindorff A."/>
            <person name="Hensen N."/>
            <person name="Bonometti L."/>
            <person name="Westerberg I."/>
            <person name="Brannstrom I.O."/>
            <person name="Guillou S."/>
            <person name="Cros-Aarteil S."/>
            <person name="Calhoun S."/>
            <person name="Haridas S."/>
            <person name="Kuo A."/>
            <person name="Mondo S."/>
            <person name="Pangilinan J."/>
            <person name="Riley R."/>
            <person name="Labutti K."/>
            <person name="Andreopoulos B."/>
            <person name="Lipzen A."/>
            <person name="Chen C."/>
            <person name="Yanf M."/>
            <person name="Daum C."/>
            <person name="Ng V."/>
            <person name="Clum A."/>
            <person name="Ohm R."/>
            <person name="Martin F."/>
            <person name="Silar P."/>
            <person name="Natvig D."/>
            <person name="Lalanne C."/>
            <person name="Gautier V."/>
            <person name="Ament-Velasquez S.L."/>
            <person name="Kruys A."/>
            <person name="Hutchinson M.I."/>
            <person name="Powell A.J."/>
            <person name="Barry K."/>
            <person name="Miller A.N."/>
            <person name="Grigoriev I.V."/>
            <person name="Debuchy R."/>
            <person name="Gladieux P."/>
            <person name="Thoren M.H."/>
            <person name="Johannesson H."/>
        </authorList>
    </citation>
    <scope>NUCLEOTIDE SEQUENCE</scope>
    <source>
        <strain evidence="4">PSN293</strain>
    </source>
</reference>
<dbReference type="PROSITE" id="PS51203">
    <property type="entry name" value="CS"/>
    <property type="match status" value="1"/>
</dbReference>
<proteinExistence type="inferred from homology"/>
<dbReference type="GO" id="GO:0005634">
    <property type="term" value="C:nucleus"/>
    <property type="evidence" value="ECO:0007669"/>
    <property type="project" value="TreeGrafter"/>
</dbReference>
<dbReference type="InterPro" id="IPR008978">
    <property type="entry name" value="HSP20-like_chaperone"/>
</dbReference>
<dbReference type="AlphaFoldDB" id="A0AAN6Y7Q3"/>
<evidence type="ECO:0000313" key="5">
    <source>
        <dbReference type="Proteomes" id="UP001301769"/>
    </source>
</evidence>
<evidence type="ECO:0000256" key="1">
    <source>
        <dbReference type="ARBA" id="ARBA00025733"/>
    </source>
</evidence>
<organism evidence="4 5">
    <name type="scientific">Rhypophila decipiens</name>
    <dbReference type="NCBI Taxonomy" id="261697"/>
    <lineage>
        <taxon>Eukaryota</taxon>
        <taxon>Fungi</taxon>
        <taxon>Dikarya</taxon>
        <taxon>Ascomycota</taxon>
        <taxon>Pezizomycotina</taxon>
        <taxon>Sordariomycetes</taxon>
        <taxon>Sordariomycetidae</taxon>
        <taxon>Sordariales</taxon>
        <taxon>Naviculisporaceae</taxon>
        <taxon>Rhypophila</taxon>
    </lineage>
</organism>
<accession>A0AAN6Y7Q3</accession>
<evidence type="ECO:0000313" key="4">
    <source>
        <dbReference type="EMBL" id="KAK4212870.1"/>
    </source>
</evidence>
<dbReference type="PANTHER" id="PTHR22932:SF1">
    <property type="entry name" value="CO-CHAPERONE PROTEIN DAF-41"/>
    <property type="match status" value="1"/>
</dbReference>
<dbReference type="PANTHER" id="PTHR22932">
    <property type="entry name" value="TELOMERASE-BINDING PROTEIN P23 HSP90 CO-CHAPERONE"/>
    <property type="match status" value="1"/>
</dbReference>